<keyword evidence="2" id="KW-1185">Reference proteome</keyword>
<evidence type="ECO:0000313" key="2">
    <source>
        <dbReference type="Proteomes" id="UP001227268"/>
    </source>
</evidence>
<sequence length="372" mass="40500">MAYHYYPTTEQWYMKSVPLPVLEGLDLMYHPGLRLFKCTVCQVFLQPRSAAQHSYWTHSYAMSGPTKTALEAHFVNPGWTKPHPPIEIGVPLPPIDNLPIVSAFQCTLQECGFITPSESAIKSHFTTRHKCPHDEEYVLAINATKLVVGNPPVWISVTGEPGSTGRDDDTIRSSHDPSVRSSPEPADQARADTIDGISTDLMRADDADRSPPSSPAIQTRRSQRRATQKPGYVKSDNEDSVESEPDNDREDVSWTLALAPAPPPVVPPATYALRGQQRTSTETPPTAKPARARRRRIPVPPTVVTTSNPAPSHGKASRPSSSASKPPNDSARPVPSRAVTISPCEPTSAAELIVQSSSSSSSLKRRRVKSPG</sequence>
<name>A0ACC2W6E2_9TREE</name>
<protein>
    <submittedName>
        <fullName evidence="1">Uncharacterized protein</fullName>
    </submittedName>
</protein>
<accession>A0ACC2W6E2</accession>
<organism evidence="1 2">
    <name type="scientific">Naganishia friedmannii</name>
    <dbReference type="NCBI Taxonomy" id="89922"/>
    <lineage>
        <taxon>Eukaryota</taxon>
        <taxon>Fungi</taxon>
        <taxon>Dikarya</taxon>
        <taxon>Basidiomycota</taxon>
        <taxon>Agaricomycotina</taxon>
        <taxon>Tremellomycetes</taxon>
        <taxon>Filobasidiales</taxon>
        <taxon>Filobasidiaceae</taxon>
        <taxon>Naganishia</taxon>
    </lineage>
</organism>
<gene>
    <name evidence="1" type="ORF">QFC21_001582</name>
</gene>
<evidence type="ECO:0000313" key="1">
    <source>
        <dbReference type="EMBL" id="KAJ9106436.1"/>
    </source>
</evidence>
<proteinExistence type="predicted"/>
<dbReference type="EMBL" id="JASBWT010000003">
    <property type="protein sequence ID" value="KAJ9106436.1"/>
    <property type="molecule type" value="Genomic_DNA"/>
</dbReference>
<dbReference type="Proteomes" id="UP001227268">
    <property type="component" value="Unassembled WGS sequence"/>
</dbReference>
<reference evidence="1" key="1">
    <citation type="submission" date="2023-04" db="EMBL/GenBank/DDBJ databases">
        <title>Draft Genome sequencing of Naganishia species isolated from polar environments using Oxford Nanopore Technology.</title>
        <authorList>
            <person name="Leo P."/>
            <person name="Venkateswaran K."/>
        </authorList>
    </citation>
    <scope>NUCLEOTIDE SEQUENCE</scope>
    <source>
        <strain evidence="1">MNA-CCFEE 5423</strain>
    </source>
</reference>
<comment type="caution">
    <text evidence="1">The sequence shown here is derived from an EMBL/GenBank/DDBJ whole genome shotgun (WGS) entry which is preliminary data.</text>
</comment>